<reference evidence="1" key="1">
    <citation type="submission" date="2021-06" db="EMBL/GenBank/DDBJ databases">
        <authorList>
            <person name="Kallberg Y."/>
            <person name="Tangrot J."/>
            <person name="Rosling A."/>
        </authorList>
    </citation>
    <scope>NUCLEOTIDE SEQUENCE</scope>
    <source>
        <strain evidence="1">MT106</strain>
    </source>
</reference>
<evidence type="ECO:0000313" key="1">
    <source>
        <dbReference type="EMBL" id="CAG8581491.1"/>
    </source>
</evidence>
<dbReference type="Proteomes" id="UP000789831">
    <property type="component" value="Unassembled WGS sequence"/>
</dbReference>
<dbReference type="OrthoDB" id="2357415at2759"/>
<keyword evidence="2" id="KW-1185">Reference proteome</keyword>
<organism evidence="1 2">
    <name type="scientific">Ambispora gerdemannii</name>
    <dbReference type="NCBI Taxonomy" id="144530"/>
    <lineage>
        <taxon>Eukaryota</taxon>
        <taxon>Fungi</taxon>
        <taxon>Fungi incertae sedis</taxon>
        <taxon>Mucoromycota</taxon>
        <taxon>Glomeromycotina</taxon>
        <taxon>Glomeromycetes</taxon>
        <taxon>Archaeosporales</taxon>
        <taxon>Ambisporaceae</taxon>
        <taxon>Ambispora</taxon>
    </lineage>
</organism>
<feature type="non-terminal residue" evidence="1">
    <location>
        <position position="112"/>
    </location>
</feature>
<evidence type="ECO:0000313" key="2">
    <source>
        <dbReference type="Proteomes" id="UP000789831"/>
    </source>
</evidence>
<proteinExistence type="predicted"/>
<comment type="caution">
    <text evidence="1">The sequence shown here is derived from an EMBL/GenBank/DDBJ whole genome shotgun (WGS) entry which is preliminary data.</text>
</comment>
<sequence length="112" mass="13052">MAVKQQTLTSLKNNNNDNIRIKSNLRKCNNNEIDTTGKRYIFQIRGASYPPTRRTLRNLKNSTNCKSCDQNYQYFNCLEARLRDLDLIVDKMNGVKVTTESLEKEKLDFSNL</sequence>
<dbReference type="AlphaFoldDB" id="A0A9N9BUF4"/>
<accession>A0A9N9BUF4</accession>
<gene>
    <name evidence="1" type="ORF">AGERDE_LOCUS8145</name>
</gene>
<dbReference type="EMBL" id="CAJVPL010001651">
    <property type="protein sequence ID" value="CAG8581491.1"/>
    <property type="molecule type" value="Genomic_DNA"/>
</dbReference>
<name>A0A9N9BUF4_9GLOM</name>
<protein>
    <submittedName>
        <fullName evidence="1">11723_t:CDS:1</fullName>
    </submittedName>
</protein>